<dbReference type="PANTHER" id="PTHR12526:SF637">
    <property type="entry name" value="GLYCOSYLTRANSFERASE EPSF-RELATED"/>
    <property type="match status" value="1"/>
</dbReference>
<dbReference type="InterPro" id="IPR001296">
    <property type="entry name" value="Glyco_trans_1"/>
</dbReference>
<name>A0A921HW83_9BACT</name>
<dbReference type="Pfam" id="PF13439">
    <property type="entry name" value="Glyco_transf_4"/>
    <property type="match status" value="1"/>
</dbReference>
<comment type="caution">
    <text evidence="3">The sequence shown here is derived from an EMBL/GenBank/DDBJ whole genome shotgun (WGS) entry which is preliminary data.</text>
</comment>
<reference evidence="3" key="2">
    <citation type="submission" date="2021-09" db="EMBL/GenBank/DDBJ databases">
        <authorList>
            <person name="Gilroy R."/>
        </authorList>
    </citation>
    <scope>NUCLEOTIDE SEQUENCE</scope>
    <source>
        <strain evidence="3">CHK55-1828</strain>
    </source>
</reference>
<dbReference type="SUPFAM" id="SSF53756">
    <property type="entry name" value="UDP-Glycosyltransferase/glycogen phosphorylase"/>
    <property type="match status" value="1"/>
</dbReference>
<organism evidence="3 4">
    <name type="scientific">Mediterranea massiliensis</name>
    <dbReference type="NCBI Taxonomy" id="1841865"/>
    <lineage>
        <taxon>Bacteria</taxon>
        <taxon>Pseudomonadati</taxon>
        <taxon>Bacteroidota</taxon>
        <taxon>Bacteroidia</taxon>
        <taxon>Bacteroidales</taxon>
        <taxon>Bacteroidaceae</taxon>
        <taxon>Mediterranea</taxon>
    </lineage>
</organism>
<dbReference type="Gene3D" id="3.40.50.2000">
    <property type="entry name" value="Glycogen Phosphorylase B"/>
    <property type="match status" value="2"/>
</dbReference>
<evidence type="ECO:0000313" key="4">
    <source>
        <dbReference type="Proteomes" id="UP000717835"/>
    </source>
</evidence>
<dbReference type="GO" id="GO:0016757">
    <property type="term" value="F:glycosyltransferase activity"/>
    <property type="evidence" value="ECO:0007669"/>
    <property type="project" value="UniProtKB-ARBA"/>
</dbReference>
<dbReference type="Pfam" id="PF00534">
    <property type="entry name" value="Glycos_transf_1"/>
    <property type="match status" value="1"/>
</dbReference>
<dbReference type="AlphaFoldDB" id="A0A921HW83"/>
<evidence type="ECO:0000259" key="1">
    <source>
        <dbReference type="Pfam" id="PF00534"/>
    </source>
</evidence>
<dbReference type="PANTHER" id="PTHR12526">
    <property type="entry name" value="GLYCOSYLTRANSFERASE"/>
    <property type="match status" value="1"/>
</dbReference>
<proteinExistence type="predicted"/>
<protein>
    <submittedName>
        <fullName evidence="3">Glycosyltransferase family 4 protein</fullName>
    </submittedName>
</protein>
<dbReference type="CDD" id="cd03825">
    <property type="entry name" value="GT4_WcaC-like"/>
    <property type="match status" value="1"/>
</dbReference>
<gene>
    <name evidence="3" type="ORF">K8W02_04140</name>
</gene>
<reference evidence="3" key="1">
    <citation type="journal article" date="2021" name="PeerJ">
        <title>Extensive microbial diversity within the chicken gut microbiome revealed by metagenomics and culture.</title>
        <authorList>
            <person name="Gilroy R."/>
            <person name="Ravi A."/>
            <person name="Getino M."/>
            <person name="Pursley I."/>
            <person name="Horton D.L."/>
            <person name="Alikhan N.F."/>
            <person name="Baker D."/>
            <person name="Gharbi K."/>
            <person name="Hall N."/>
            <person name="Watson M."/>
            <person name="Adriaenssens E.M."/>
            <person name="Foster-Nyarko E."/>
            <person name="Jarju S."/>
            <person name="Secka A."/>
            <person name="Antonio M."/>
            <person name="Oren A."/>
            <person name="Chaudhuri R.R."/>
            <person name="La Ragione R."/>
            <person name="Hildebrand F."/>
            <person name="Pallen M.J."/>
        </authorList>
    </citation>
    <scope>NUCLEOTIDE SEQUENCE</scope>
    <source>
        <strain evidence="3">CHK55-1828</strain>
    </source>
</reference>
<dbReference type="EMBL" id="DYVX01000035">
    <property type="protein sequence ID" value="HJF91562.1"/>
    <property type="molecule type" value="Genomic_DNA"/>
</dbReference>
<dbReference type="InterPro" id="IPR028098">
    <property type="entry name" value="Glyco_trans_4-like_N"/>
</dbReference>
<accession>A0A921HW83</accession>
<sequence length="421" mass="48127">MRVLLINTSERIGGAAIAASRLTEALKNNGIKAKLLVRDKQTDQISVVALRRNWRMVWKFVWERIVIWKANRFKKNNLFAVDIANTGTDITSLPEFRQADIIHLHWINQGMLSLKNIEQILASGKPVVWTLHDMWPATGICHHARECDRYQQECGSCPFLYGNGHKKDLAYRTFHKKLQLYHDYPLTFVTCSHWLEEKTRQSALTAGHRIECIPNPLNINLFKPHNQQVARERLRLPSDKRLILFGSVKITDKRKGIDYLIESCRILADKHPELKDQLAVVAFGNQSDQLASLLPFPVYPLDFVRDDHRLVDIYNAVDLFVTPSLEENLPNTLMEAMACGTPCVGFNVGGIPEMIDHLHNGYVARYKEADDFANGIYWILTDPDYPNLCEQACRKAVSHYSEGSVAKRYIDLYNKVTGSNA</sequence>
<dbReference type="RefSeq" id="WP_276826864.1">
    <property type="nucleotide sequence ID" value="NZ_DYVX01000035.1"/>
</dbReference>
<evidence type="ECO:0000313" key="3">
    <source>
        <dbReference type="EMBL" id="HJF91562.1"/>
    </source>
</evidence>
<feature type="domain" description="Glycosyl transferase family 1" evidence="1">
    <location>
        <begin position="231"/>
        <end position="394"/>
    </location>
</feature>
<dbReference type="Proteomes" id="UP000717835">
    <property type="component" value="Unassembled WGS sequence"/>
</dbReference>
<feature type="domain" description="Glycosyltransferase subfamily 4-like N-terminal" evidence="2">
    <location>
        <begin position="12"/>
        <end position="219"/>
    </location>
</feature>
<evidence type="ECO:0000259" key="2">
    <source>
        <dbReference type="Pfam" id="PF13439"/>
    </source>
</evidence>